<accession>A0A3S4K5G2</accession>
<reference evidence="1 2" key="1">
    <citation type="submission" date="2018-12" db="EMBL/GenBank/DDBJ databases">
        <authorList>
            <consortium name="Pathogen Informatics"/>
        </authorList>
    </citation>
    <scope>NUCLEOTIDE SEQUENCE [LARGE SCALE GENOMIC DNA]</scope>
    <source>
        <strain evidence="1 2">NCTC10047</strain>
    </source>
</reference>
<dbReference type="EMBL" id="LR134156">
    <property type="protein sequence ID" value="VEA79530.1"/>
    <property type="molecule type" value="Genomic_DNA"/>
</dbReference>
<protein>
    <submittedName>
        <fullName evidence="1">Uncharacterized protein</fullName>
    </submittedName>
</protein>
<sequence length="79" mass="8806">MRQFTFNIFTSADKVLRVVVVLVDTGRYGEDVWIENNVFRRETDLFGQNIVGTAANFDLRSRVSACPCSSKAMTTTAAP</sequence>
<name>A0A3S4K5G2_SALER</name>
<dbReference type="Proteomes" id="UP000275676">
    <property type="component" value="Chromosome"/>
</dbReference>
<gene>
    <name evidence="1" type="ORF">NCTC10047_05529</name>
</gene>
<dbReference type="AlphaFoldDB" id="A0A3S4K5G2"/>
<evidence type="ECO:0000313" key="1">
    <source>
        <dbReference type="EMBL" id="VEA79530.1"/>
    </source>
</evidence>
<evidence type="ECO:0000313" key="2">
    <source>
        <dbReference type="Proteomes" id="UP000275676"/>
    </source>
</evidence>
<proteinExistence type="predicted"/>
<organism evidence="1 2">
    <name type="scientific">Salmonella enterica subsp. arizonae</name>
    <dbReference type="NCBI Taxonomy" id="59203"/>
    <lineage>
        <taxon>Bacteria</taxon>
        <taxon>Pseudomonadati</taxon>
        <taxon>Pseudomonadota</taxon>
        <taxon>Gammaproteobacteria</taxon>
        <taxon>Enterobacterales</taxon>
        <taxon>Enterobacteriaceae</taxon>
        <taxon>Salmonella</taxon>
    </lineage>
</organism>